<keyword evidence="5" id="KW-1185">Reference proteome</keyword>
<keyword evidence="1" id="KW-0175">Coiled coil</keyword>
<reference evidence="4 5" key="1">
    <citation type="submission" date="2022-08" db="EMBL/GenBank/DDBJ databases">
        <title>Bacterial and archaeal communities from various locations to study Microbial Dark Matter (Phase II).</title>
        <authorList>
            <person name="Stepanauskas R."/>
        </authorList>
    </citation>
    <scope>NUCLEOTIDE SEQUENCE [LARGE SCALE GENOMIC DNA]</scope>
    <source>
        <strain evidence="4 5">PD1</strain>
    </source>
</reference>
<gene>
    <name evidence="4" type="ORF">M2350_001026</name>
</gene>
<dbReference type="SUPFAM" id="SSF56747">
    <property type="entry name" value="Prim-pol domain"/>
    <property type="match status" value="1"/>
</dbReference>
<feature type="domain" description="DNA primase/polymerase bifunctional N-terminal" evidence="3">
    <location>
        <begin position="20"/>
        <end position="182"/>
    </location>
</feature>
<evidence type="ECO:0000313" key="5">
    <source>
        <dbReference type="Proteomes" id="UP001204798"/>
    </source>
</evidence>
<evidence type="ECO:0000256" key="2">
    <source>
        <dbReference type="SAM" id="MobiDB-lite"/>
    </source>
</evidence>
<comment type="caution">
    <text evidence="4">The sequence shown here is derived from an EMBL/GenBank/DDBJ whole genome shotgun (WGS) entry which is preliminary data.</text>
</comment>
<feature type="coiled-coil region" evidence="1">
    <location>
        <begin position="815"/>
        <end position="853"/>
    </location>
</feature>
<evidence type="ECO:0000313" key="4">
    <source>
        <dbReference type="EMBL" id="MCS3918626.1"/>
    </source>
</evidence>
<proteinExistence type="predicted"/>
<dbReference type="Gene3D" id="3.30.720.160">
    <property type="entry name" value="Bifunctional DNA primase/polymerase, N-terminal"/>
    <property type="match status" value="1"/>
</dbReference>
<dbReference type="Pfam" id="PF09250">
    <property type="entry name" value="Prim-Pol"/>
    <property type="match status" value="1"/>
</dbReference>
<sequence length="893" mass="98587">MINQILSQKGSEGYTCLEAAKAYHDLGLSIIPLAQNSKRPALNSWIEFQQRRPTLSEIGNWWSNGQQNGVAIVCGQVSGIVVLDIDDPDKFGVALNAIGETLPDTPIVRTRKGWHVYFKYPQNRIVRRHVRLSDWGAELRGDGCYVVAPPTEIDGHRYYWAKRNGKLLALGQVPLADCPEWLLDAFGVPLADQPERHELKTEKSPQPEPQPTHATLSPEQKSALKAILVPHWVEGQRHELALGFAGLLAKSGIAQDDALALLREIADEAKDNEWKDRERALQDTFDRLWRGETVIGFKRLEEIVGERTAQVIASIVSPRKGTNGKVNTAVELLTLSEWDAKLAHITQGHWLVEGLVRAGWLLVLNARPKVGKSIVAVNLATALANGTAFLNRPTNPCAVVYIDLERPIETLNRFKVFGALDNPNIFIPAERVGADLLDTLRDLIQQAQARTDRPVVVFVDTLGDFIKPALRQRKATINDYDAIADILQSLRDLALETGCAFVFVHHLRKAQSDEPSEVDVLGSTAIAGKFDVIAHLHPDRTDASVLSLVAEGNAIAKTVLHFEIKDNLNLALCDAPPKTKEEHAAKVILDYLERHKVATRQDLIRHLIDVGLANPPTEGKPPKAAETLLHRAMFYLQGKVIQATVGRSVVYKLQRTSSDQKPQAKSLPSNFQHIGNEGDEGNRSDDLHDLHHLHDLHEGNEGNEGDESVRLSGFPSPPSTPIYVKVEGNPEGIVSEGLDADSCESQNPANLNVDLPPSPCCGEPLTPDPEGLAVCIGCGRLWRFVDGSWRPEFPDFDGDDPKGSPDPPEIATLNAKNSRAQKAAMKTKLEKALQELSIALNALERVCSDMKRKAKKQKHVENSAIWCLNSLWLLKRKQQAPFGFTVLGSNNKH</sequence>
<dbReference type="InterPro" id="IPR015330">
    <property type="entry name" value="DNA_primase/pol_bifunc_N"/>
</dbReference>
<evidence type="ECO:0000256" key="1">
    <source>
        <dbReference type="SAM" id="Coils"/>
    </source>
</evidence>
<feature type="region of interest" description="Disordered" evidence="2">
    <location>
        <begin position="655"/>
        <end position="718"/>
    </location>
</feature>
<feature type="region of interest" description="Disordered" evidence="2">
    <location>
        <begin position="197"/>
        <end position="218"/>
    </location>
</feature>
<feature type="compositionally biased region" description="Basic and acidic residues" evidence="2">
    <location>
        <begin position="680"/>
        <end position="700"/>
    </location>
</feature>
<dbReference type="CDD" id="cd04859">
    <property type="entry name" value="Prim_Pol"/>
    <property type="match status" value="1"/>
</dbReference>
<evidence type="ECO:0000259" key="3">
    <source>
        <dbReference type="SMART" id="SM00943"/>
    </source>
</evidence>
<organism evidence="4 5">
    <name type="scientific">Candidatus Fervidibacter sacchari</name>
    <dbReference type="NCBI Taxonomy" id="1448929"/>
    <lineage>
        <taxon>Bacteria</taxon>
        <taxon>Candidatus Fervidibacterota</taxon>
        <taxon>Candidatus Fervidibacter</taxon>
    </lineage>
</organism>
<dbReference type="Proteomes" id="UP001204798">
    <property type="component" value="Unassembled WGS sequence"/>
</dbReference>
<protein>
    <recommendedName>
        <fullName evidence="3">DNA primase/polymerase bifunctional N-terminal domain-containing protein</fullName>
    </recommendedName>
</protein>
<accession>A0ABT2EMH3</accession>
<dbReference type="SMART" id="SM00943">
    <property type="entry name" value="Prim-Pol"/>
    <property type="match status" value="1"/>
</dbReference>
<dbReference type="EMBL" id="JANUCP010000002">
    <property type="protein sequence ID" value="MCS3918626.1"/>
    <property type="molecule type" value="Genomic_DNA"/>
</dbReference>
<name>A0ABT2EMH3_9BACT</name>
<feature type="compositionally biased region" description="Polar residues" evidence="2">
    <location>
        <begin position="655"/>
        <end position="673"/>
    </location>
</feature>
<dbReference type="InterPro" id="IPR027417">
    <property type="entry name" value="P-loop_NTPase"/>
</dbReference>
<dbReference type="SUPFAM" id="SSF52540">
    <property type="entry name" value="P-loop containing nucleoside triphosphate hydrolases"/>
    <property type="match status" value="1"/>
</dbReference>
<dbReference type="RefSeq" id="WP_259094604.1">
    <property type="nucleotide sequence ID" value="NZ_CP130454.1"/>
</dbReference>
<dbReference type="Pfam" id="PF13481">
    <property type="entry name" value="AAA_25"/>
    <property type="match status" value="1"/>
</dbReference>
<dbReference type="Gene3D" id="3.40.50.300">
    <property type="entry name" value="P-loop containing nucleotide triphosphate hydrolases"/>
    <property type="match status" value="1"/>
</dbReference>